<dbReference type="Proteomes" id="UP000663929">
    <property type="component" value="Chromosome"/>
</dbReference>
<dbReference type="EC" id="6.3.5.4" evidence="2"/>
<dbReference type="PANTHER" id="PTHR43284:SF1">
    <property type="entry name" value="ASPARAGINE SYNTHETASE"/>
    <property type="match status" value="1"/>
</dbReference>
<gene>
    <name evidence="5" type="ORF">J3U87_22635</name>
</gene>
<sequence>MSCDPPRQQAPVTNFIVDPTTGDWCHQLDLAGAADPSAILHRLRGQFAIHQRDDQGGHWFARDPLGVNKLFFAVDDAGHVHSGNYLWDLVHAGIELARIWSVPSGYWAYLNVAQRTWRLERYSRLPYGGREAQPLTHLAGDVRKGLGDTFERLRTLCTGRRLFVTLSGGLDSSTIAVLTREWLGPFEGVTFSLGAEGRTVGEGEDLHFARRLARHLDVPLHEIHFEPDQLVSLLDPVLVRGQDWRDFNVHCGLVNAAIGAYLRERILQDTASDDEPPLLLTGDTMNELVADYSPVPYRGQTYYPLPRLKAGRLRRFLVAGLDSGDREVGIFHHFGCDTLQPYAHCAEVYTALPEPLLESDGAKSALARAVMGDRIPAEIYDRPKVRAQIGDSTQVGGTLAALVDRGVVGDDLHRRFCELFHTEPTAVDRLIHAGRYRVPTSFDLIFS</sequence>
<keyword evidence="6" id="KW-1185">Reference proteome</keyword>
<reference evidence="5" key="1">
    <citation type="submission" date="2021-03" db="EMBL/GenBank/DDBJ databases">
        <title>Acanthopleuribacteraceae sp. M133.</title>
        <authorList>
            <person name="Wang G."/>
        </authorList>
    </citation>
    <scope>NUCLEOTIDE SEQUENCE</scope>
    <source>
        <strain evidence="5">M133</strain>
    </source>
</reference>
<dbReference type="PANTHER" id="PTHR43284">
    <property type="entry name" value="ASPARAGINE SYNTHETASE (GLUTAMINE-HYDROLYZING)"/>
    <property type="match status" value="1"/>
</dbReference>
<evidence type="ECO:0000256" key="3">
    <source>
        <dbReference type="ARBA" id="ARBA00048741"/>
    </source>
</evidence>
<dbReference type="Pfam" id="PF00733">
    <property type="entry name" value="Asn_synthase"/>
    <property type="match status" value="1"/>
</dbReference>
<dbReference type="GO" id="GO:0006529">
    <property type="term" value="P:asparagine biosynthetic process"/>
    <property type="evidence" value="ECO:0007669"/>
    <property type="project" value="InterPro"/>
</dbReference>
<dbReference type="InterPro" id="IPR001962">
    <property type="entry name" value="Asn_synthase"/>
</dbReference>
<dbReference type="SUPFAM" id="SSF52402">
    <property type="entry name" value="Adenine nucleotide alpha hydrolases-like"/>
    <property type="match status" value="1"/>
</dbReference>
<evidence type="ECO:0000256" key="1">
    <source>
        <dbReference type="ARBA" id="ARBA00005187"/>
    </source>
</evidence>
<evidence type="ECO:0000256" key="2">
    <source>
        <dbReference type="ARBA" id="ARBA00012737"/>
    </source>
</evidence>
<dbReference type="Gene3D" id="3.40.50.620">
    <property type="entry name" value="HUPs"/>
    <property type="match status" value="1"/>
</dbReference>
<dbReference type="InterPro" id="IPR051786">
    <property type="entry name" value="ASN_synthetase/amidase"/>
</dbReference>
<dbReference type="GO" id="GO:0004066">
    <property type="term" value="F:asparagine synthase (glutamine-hydrolyzing) activity"/>
    <property type="evidence" value="ECO:0007669"/>
    <property type="project" value="UniProtKB-EC"/>
</dbReference>
<dbReference type="InterPro" id="IPR014729">
    <property type="entry name" value="Rossmann-like_a/b/a_fold"/>
</dbReference>
<organism evidence="5 6">
    <name type="scientific">Sulfidibacter corallicola</name>
    <dbReference type="NCBI Taxonomy" id="2818388"/>
    <lineage>
        <taxon>Bacteria</taxon>
        <taxon>Pseudomonadati</taxon>
        <taxon>Acidobacteriota</taxon>
        <taxon>Holophagae</taxon>
        <taxon>Acanthopleuribacterales</taxon>
        <taxon>Acanthopleuribacteraceae</taxon>
        <taxon>Sulfidibacter</taxon>
    </lineage>
</organism>
<comment type="catalytic activity">
    <reaction evidence="3">
        <text>L-aspartate + L-glutamine + ATP + H2O = L-asparagine + L-glutamate + AMP + diphosphate + H(+)</text>
        <dbReference type="Rhea" id="RHEA:12228"/>
        <dbReference type="ChEBI" id="CHEBI:15377"/>
        <dbReference type="ChEBI" id="CHEBI:15378"/>
        <dbReference type="ChEBI" id="CHEBI:29985"/>
        <dbReference type="ChEBI" id="CHEBI:29991"/>
        <dbReference type="ChEBI" id="CHEBI:30616"/>
        <dbReference type="ChEBI" id="CHEBI:33019"/>
        <dbReference type="ChEBI" id="CHEBI:58048"/>
        <dbReference type="ChEBI" id="CHEBI:58359"/>
        <dbReference type="ChEBI" id="CHEBI:456215"/>
        <dbReference type="EC" id="6.3.5.4"/>
    </reaction>
</comment>
<feature type="domain" description="Asparagine synthetase" evidence="4">
    <location>
        <begin position="160"/>
        <end position="239"/>
    </location>
</feature>
<dbReference type="SUPFAM" id="SSF56235">
    <property type="entry name" value="N-terminal nucleophile aminohydrolases (Ntn hydrolases)"/>
    <property type="match status" value="1"/>
</dbReference>
<dbReference type="EMBL" id="CP071793">
    <property type="protein sequence ID" value="QTD48387.1"/>
    <property type="molecule type" value="Genomic_DNA"/>
</dbReference>
<evidence type="ECO:0000313" key="5">
    <source>
        <dbReference type="EMBL" id="QTD48387.1"/>
    </source>
</evidence>
<dbReference type="RefSeq" id="WP_237378041.1">
    <property type="nucleotide sequence ID" value="NZ_CP071793.1"/>
</dbReference>
<protein>
    <recommendedName>
        <fullName evidence="2">asparagine synthase (glutamine-hydrolyzing)</fullName>
        <ecNumber evidence="2">6.3.5.4</ecNumber>
    </recommendedName>
</protein>
<dbReference type="AlphaFoldDB" id="A0A8A4TFT5"/>
<dbReference type="InterPro" id="IPR029055">
    <property type="entry name" value="Ntn_hydrolases_N"/>
</dbReference>
<evidence type="ECO:0000259" key="4">
    <source>
        <dbReference type="Pfam" id="PF00733"/>
    </source>
</evidence>
<dbReference type="KEGG" id="scor:J3U87_22635"/>
<name>A0A8A4TFT5_SULCO</name>
<comment type="pathway">
    <text evidence="1">Amino-acid biosynthesis; L-asparagine biosynthesis; L-asparagine from L-aspartate (L-Gln route): step 1/1.</text>
</comment>
<evidence type="ECO:0000313" key="6">
    <source>
        <dbReference type="Proteomes" id="UP000663929"/>
    </source>
</evidence>
<proteinExistence type="predicted"/>
<accession>A0A8A4TFT5</accession>